<dbReference type="InterPro" id="IPR024079">
    <property type="entry name" value="MetalloPept_cat_dom_sf"/>
</dbReference>
<dbReference type="GO" id="GO:0005886">
    <property type="term" value="C:plasma membrane"/>
    <property type="evidence" value="ECO:0007669"/>
    <property type="project" value="TreeGrafter"/>
</dbReference>
<name>A0A8S1EGF2_9PELO</name>
<dbReference type="GO" id="GO:0004222">
    <property type="term" value="F:metalloendopeptidase activity"/>
    <property type="evidence" value="ECO:0007669"/>
    <property type="project" value="InterPro"/>
</dbReference>
<dbReference type="InterPro" id="IPR001590">
    <property type="entry name" value="Peptidase_M12B"/>
</dbReference>
<feature type="binding site" evidence="2">
    <location>
        <position position="143"/>
    </location>
    <ligand>
        <name>Zn(2+)</name>
        <dbReference type="ChEBI" id="CHEBI:29105"/>
        <note>catalytic</note>
    </ligand>
</feature>
<dbReference type="GO" id="GO:0006509">
    <property type="term" value="P:membrane protein ectodomain proteolysis"/>
    <property type="evidence" value="ECO:0007669"/>
    <property type="project" value="TreeGrafter"/>
</dbReference>
<gene>
    <name evidence="6" type="ORF">CBOVIS_LOCUS2891</name>
</gene>
<evidence type="ECO:0000259" key="5">
    <source>
        <dbReference type="PROSITE" id="PS50215"/>
    </source>
</evidence>
<feature type="binding site" evidence="2">
    <location>
        <position position="133"/>
    </location>
    <ligand>
        <name>Zn(2+)</name>
        <dbReference type="ChEBI" id="CHEBI:29105"/>
        <note>catalytic</note>
    </ligand>
</feature>
<dbReference type="PANTHER" id="PTHR45702:SF6">
    <property type="entry name" value="DISINTEGRIN AND METALLOPROTEINASE DOMAIN-CONTAINING PROTEIN 17"/>
    <property type="match status" value="1"/>
</dbReference>
<evidence type="ECO:0000259" key="4">
    <source>
        <dbReference type="PROSITE" id="PS50214"/>
    </source>
</evidence>
<dbReference type="InterPro" id="IPR051489">
    <property type="entry name" value="ADAM_Metalloproteinase"/>
</dbReference>
<dbReference type="Gene3D" id="4.10.70.30">
    <property type="match status" value="1"/>
</dbReference>
<dbReference type="FunFam" id="4.10.70.10:FF:000003">
    <property type="entry name" value="Disintegrin and metalloproteinase domain-containing protein 17"/>
    <property type="match status" value="1"/>
</dbReference>
<dbReference type="SMART" id="SM00050">
    <property type="entry name" value="DISIN"/>
    <property type="match status" value="1"/>
</dbReference>
<keyword evidence="3" id="KW-1133">Transmembrane helix</keyword>
<feature type="transmembrane region" description="Helical" evidence="3">
    <location>
        <begin position="402"/>
        <end position="422"/>
    </location>
</feature>
<proteinExistence type="predicted"/>
<keyword evidence="2" id="KW-0479">Metal-binding</keyword>
<keyword evidence="2" id="KW-0862">Zinc</keyword>
<evidence type="ECO:0000313" key="7">
    <source>
        <dbReference type="Proteomes" id="UP000494206"/>
    </source>
</evidence>
<dbReference type="EMBL" id="CADEPM010000002">
    <property type="protein sequence ID" value="CAB3399830.1"/>
    <property type="molecule type" value="Genomic_DNA"/>
</dbReference>
<comment type="caution">
    <text evidence="2">Lacks conserved residue(s) required for the propagation of feature annotation.</text>
</comment>
<keyword evidence="3" id="KW-0812">Transmembrane</keyword>
<dbReference type="InterPro" id="IPR001762">
    <property type="entry name" value="Disintegrin_dom"/>
</dbReference>
<dbReference type="SUPFAM" id="SSF57552">
    <property type="entry name" value="Blood coagulation inhibitor (disintegrin)"/>
    <property type="match status" value="1"/>
</dbReference>
<dbReference type="Pfam" id="PF13574">
    <property type="entry name" value="Reprolysin_2"/>
    <property type="match status" value="1"/>
</dbReference>
<feature type="binding site" evidence="2">
    <location>
        <position position="137"/>
    </location>
    <ligand>
        <name>Zn(2+)</name>
        <dbReference type="ChEBI" id="CHEBI:29105"/>
        <note>catalytic</note>
    </ligand>
</feature>
<feature type="active site" evidence="2">
    <location>
        <position position="134"/>
    </location>
</feature>
<dbReference type="PROSITE" id="PS50214">
    <property type="entry name" value="DISINTEGRIN_2"/>
    <property type="match status" value="1"/>
</dbReference>
<dbReference type="InterPro" id="IPR036436">
    <property type="entry name" value="Disintegrin_dom_sf"/>
</dbReference>
<comment type="caution">
    <text evidence="6">The sequence shown here is derived from an EMBL/GenBank/DDBJ whole genome shotgun (WGS) entry which is preliminary data.</text>
</comment>
<evidence type="ECO:0000256" key="2">
    <source>
        <dbReference type="PROSITE-ProRule" id="PRU00276"/>
    </source>
</evidence>
<organism evidence="6 7">
    <name type="scientific">Caenorhabditis bovis</name>
    <dbReference type="NCBI Taxonomy" id="2654633"/>
    <lineage>
        <taxon>Eukaryota</taxon>
        <taxon>Metazoa</taxon>
        <taxon>Ecdysozoa</taxon>
        <taxon>Nematoda</taxon>
        <taxon>Chromadorea</taxon>
        <taxon>Rhabditida</taxon>
        <taxon>Rhabditina</taxon>
        <taxon>Rhabditomorpha</taxon>
        <taxon>Rhabditoidea</taxon>
        <taxon>Rhabditidae</taxon>
        <taxon>Peloderinae</taxon>
        <taxon>Caenorhabditis</taxon>
    </lineage>
</organism>
<dbReference type="Gene3D" id="3.40.390.10">
    <property type="entry name" value="Collagenase (Catalytic Domain)"/>
    <property type="match status" value="1"/>
</dbReference>
<evidence type="ECO:0000313" key="6">
    <source>
        <dbReference type="EMBL" id="CAB3399830.1"/>
    </source>
</evidence>
<dbReference type="Proteomes" id="UP000494206">
    <property type="component" value="Unassembled WGS sequence"/>
</dbReference>
<dbReference type="InterPro" id="IPR032029">
    <property type="entry name" value="ADAM17_MPD"/>
</dbReference>
<dbReference type="GO" id="GO:0007219">
    <property type="term" value="P:Notch signaling pathway"/>
    <property type="evidence" value="ECO:0007669"/>
    <property type="project" value="TreeGrafter"/>
</dbReference>
<dbReference type="PROSITE" id="PS50215">
    <property type="entry name" value="ADAM_MEPRO"/>
    <property type="match status" value="1"/>
</dbReference>
<evidence type="ECO:0000256" key="3">
    <source>
        <dbReference type="SAM" id="Phobius"/>
    </source>
</evidence>
<dbReference type="OrthoDB" id="2131567at2759"/>
<sequence length="446" mass="49496">MEHLVHNRGRFENIGLTIKEIKIIDKPTIRQPGYFNSMEKEWTAEQLLESFARYEASPDICLVHLVTARNFVNSAVFGMSFRGSDDLDDSGGICSDMGRRQDATIYGNVLLTTVNEQRTIRLLTKSIDIVVAHEYGHAFGSLHDVMVSSTDNELENCSPSHSDGGAYIMSEYAQKGYEVNNEKFSPCSKKMIRDVLNLKYSTCLEEERKSYCGNGIIEDGEECDDGVGKSTSSHATCCHANCTLAANAKCSPRNSACCTDDCQYHASTHICLPGDPLLCRGNAYCNGTSDECSPAEPVADKQPCIDNGECRNGDCLSFCEIIGKHSCLCEDAKLACQRCCRETNGTCKVEPGGGNLPDGTGCGLGICRKNECVRESIDRVQNYFRTTFENTENLKSNLKSNIVIIVIFVITVIWVFAQLIVYQRDKYKKKVKINEENQVVRTIHGY</sequence>
<evidence type="ECO:0000256" key="1">
    <source>
        <dbReference type="ARBA" id="ARBA00023157"/>
    </source>
</evidence>
<keyword evidence="3" id="KW-0472">Membrane</keyword>
<dbReference type="GO" id="GO:0046872">
    <property type="term" value="F:metal ion binding"/>
    <property type="evidence" value="ECO:0007669"/>
    <property type="project" value="UniProtKB-KW"/>
</dbReference>
<dbReference type="Gene3D" id="4.10.70.10">
    <property type="entry name" value="Disintegrin domain"/>
    <property type="match status" value="1"/>
</dbReference>
<dbReference type="AlphaFoldDB" id="A0A8S1EGF2"/>
<protein>
    <submittedName>
        <fullName evidence="6">Uncharacterized protein</fullName>
    </submittedName>
</protein>
<keyword evidence="7" id="KW-1185">Reference proteome</keyword>
<feature type="domain" description="Disintegrin" evidence="4">
    <location>
        <begin position="209"/>
        <end position="300"/>
    </location>
</feature>
<reference evidence="6 7" key="1">
    <citation type="submission" date="2020-04" db="EMBL/GenBank/DDBJ databases">
        <authorList>
            <person name="Laetsch R D."/>
            <person name="Stevens L."/>
            <person name="Kumar S."/>
            <person name="Blaxter L. M."/>
        </authorList>
    </citation>
    <scope>NUCLEOTIDE SEQUENCE [LARGE SCALE GENOMIC DNA]</scope>
</reference>
<feature type="domain" description="Peptidase M12B" evidence="5">
    <location>
        <begin position="41"/>
        <end position="208"/>
    </location>
</feature>
<dbReference type="SUPFAM" id="SSF55486">
    <property type="entry name" value="Metalloproteases ('zincins'), catalytic domain"/>
    <property type="match status" value="1"/>
</dbReference>
<keyword evidence="1" id="KW-1015">Disulfide bond</keyword>
<dbReference type="Pfam" id="PF00200">
    <property type="entry name" value="Disintegrin"/>
    <property type="match status" value="1"/>
</dbReference>
<accession>A0A8S1EGF2</accession>
<dbReference type="PANTHER" id="PTHR45702">
    <property type="entry name" value="ADAM10/ADAM17 METALLOPEPTIDASE FAMILY MEMBER"/>
    <property type="match status" value="1"/>
</dbReference>
<dbReference type="Pfam" id="PF16698">
    <property type="entry name" value="ADAM17_MPD"/>
    <property type="match status" value="1"/>
</dbReference>